<dbReference type="RefSeq" id="WP_052041272.1">
    <property type="nucleotide sequence ID" value="NZ_ARXV01000001.1"/>
</dbReference>
<dbReference type="AlphaFoldDB" id="A0A095SPG0"/>
<dbReference type="Gene3D" id="3.80.30.30">
    <property type="match status" value="1"/>
</dbReference>
<evidence type="ECO:0000256" key="2">
    <source>
        <dbReference type="ARBA" id="ARBA00023004"/>
    </source>
</evidence>
<organism evidence="5 6">
    <name type="scientific">Alcanivorax nanhaiticus</name>
    <dbReference type="NCBI Taxonomy" id="1177154"/>
    <lineage>
        <taxon>Bacteria</taxon>
        <taxon>Pseudomonadati</taxon>
        <taxon>Pseudomonadota</taxon>
        <taxon>Gammaproteobacteria</taxon>
        <taxon>Oceanospirillales</taxon>
        <taxon>Alcanivoracaceae</taxon>
        <taxon>Alcanivorax</taxon>
    </lineage>
</organism>
<dbReference type="eggNOG" id="COG1533">
    <property type="taxonomic scope" value="Bacteria"/>
</dbReference>
<evidence type="ECO:0000256" key="3">
    <source>
        <dbReference type="ARBA" id="ARBA00023014"/>
    </source>
</evidence>
<evidence type="ECO:0000259" key="4">
    <source>
        <dbReference type="PROSITE" id="PS51918"/>
    </source>
</evidence>
<dbReference type="Pfam" id="PF04055">
    <property type="entry name" value="Radical_SAM"/>
    <property type="match status" value="1"/>
</dbReference>
<proteinExistence type="predicted"/>
<dbReference type="Proteomes" id="UP000029444">
    <property type="component" value="Unassembled WGS sequence"/>
</dbReference>
<gene>
    <name evidence="5" type="ORF">Y5S_00139</name>
</gene>
<dbReference type="OrthoDB" id="9785699at2"/>
<dbReference type="InterPro" id="IPR007197">
    <property type="entry name" value="rSAM"/>
</dbReference>
<keyword evidence="2" id="KW-0408">Iron</keyword>
<evidence type="ECO:0000256" key="1">
    <source>
        <dbReference type="ARBA" id="ARBA00022723"/>
    </source>
</evidence>
<dbReference type="EMBL" id="ARXV01000001">
    <property type="protein sequence ID" value="KGD66472.1"/>
    <property type="molecule type" value="Genomic_DNA"/>
</dbReference>
<feature type="domain" description="Radical SAM core" evidence="4">
    <location>
        <begin position="49"/>
        <end position="286"/>
    </location>
</feature>
<dbReference type="PANTHER" id="PTHR43432:SF3">
    <property type="entry name" value="SLR0285 PROTEIN"/>
    <property type="match status" value="1"/>
</dbReference>
<dbReference type="SFLD" id="SFLDS00029">
    <property type="entry name" value="Radical_SAM"/>
    <property type="match status" value="1"/>
</dbReference>
<dbReference type="GO" id="GO:0003824">
    <property type="term" value="F:catalytic activity"/>
    <property type="evidence" value="ECO:0007669"/>
    <property type="project" value="InterPro"/>
</dbReference>
<dbReference type="PROSITE" id="PS51918">
    <property type="entry name" value="RADICAL_SAM"/>
    <property type="match status" value="1"/>
</dbReference>
<reference evidence="5 6" key="1">
    <citation type="submission" date="2012-09" db="EMBL/GenBank/DDBJ databases">
        <title>Genome Sequence of alkane-degrading Bacterium Alcanivorax sp. 19-m-6.</title>
        <authorList>
            <person name="Lai Q."/>
            <person name="Shao Z."/>
        </authorList>
    </citation>
    <scope>NUCLEOTIDE SEQUENCE [LARGE SCALE GENOMIC DNA]</scope>
    <source>
        <strain evidence="5 6">19-m-6</strain>
    </source>
</reference>
<dbReference type="CDD" id="cd01335">
    <property type="entry name" value="Radical_SAM"/>
    <property type="match status" value="1"/>
</dbReference>
<evidence type="ECO:0000313" key="5">
    <source>
        <dbReference type="EMBL" id="KGD66472.1"/>
    </source>
</evidence>
<keyword evidence="3" id="KW-0411">Iron-sulfur</keyword>
<dbReference type="SFLD" id="SFLDG01084">
    <property type="entry name" value="Uncharacterised_Radical_SAM_Su"/>
    <property type="match status" value="1"/>
</dbReference>
<protein>
    <recommendedName>
        <fullName evidence="4">Radical SAM core domain-containing protein</fullName>
    </recommendedName>
</protein>
<dbReference type="InterPro" id="IPR058240">
    <property type="entry name" value="rSAM_sf"/>
</dbReference>
<name>A0A095SPG0_9GAMM</name>
<evidence type="ECO:0000313" key="6">
    <source>
        <dbReference type="Proteomes" id="UP000029444"/>
    </source>
</evidence>
<accession>A0A095SPG0</accession>
<comment type="caution">
    <text evidence="5">The sequence shown here is derived from an EMBL/GenBank/DDBJ whole genome shotgun (WGS) entry which is preliminary data.</text>
</comment>
<dbReference type="PANTHER" id="PTHR43432">
    <property type="entry name" value="SLR0285 PROTEIN"/>
    <property type="match status" value="1"/>
</dbReference>
<dbReference type="SUPFAM" id="SSF102114">
    <property type="entry name" value="Radical SAM enzymes"/>
    <property type="match status" value="1"/>
</dbReference>
<dbReference type="InterPro" id="IPR040086">
    <property type="entry name" value="MJ0683-like"/>
</dbReference>
<dbReference type="InterPro" id="IPR006638">
    <property type="entry name" value="Elp3/MiaA/NifB-like_rSAM"/>
</dbReference>
<dbReference type="STRING" id="1177154.Y5S_00139"/>
<keyword evidence="6" id="KW-1185">Reference proteome</keyword>
<dbReference type="NCBIfam" id="NF033668">
    <property type="entry name" value="rSAM_PA0069"/>
    <property type="match status" value="1"/>
</dbReference>
<dbReference type="GO" id="GO:0051536">
    <property type="term" value="F:iron-sulfur cluster binding"/>
    <property type="evidence" value="ECO:0007669"/>
    <property type="project" value="UniProtKB-KW"/>
</dbReference>
<keyword evidence="1" id="KW-0479">Metal-binding</keyword>
<dbReference type="PATRIC" id="fig|1177154.3.peg.140"/>
<sequence>MPAVNRGTLSQMPGRFAVSHSDLDEGPVNRPTRYHREVAKSIIMTNRSPDLPFAQSINPYRGCEHGCIYCYARPNHAYVDLSPGQDFETEIFCKENAAEVLRDSLRKPGYRCQPVVLGTATDPYQPAERERRLTRELIQVLADCQHPFSLITKSTLVLRDLDLIAPMARAGRASVTVSVTTLDNRLKAQLEPRASGGKERLRAIRELSRAGVPVSVLVAPVIPFINDHELEDIVGQIAQAGAEHAGYVVLRLPHEVGPLWQEWLDEYYPDRAEKVMSVMRDLHGGAIYDSRWHHRQSGQGAWAHLLKQRFENACRAAGLSSRESLALDTQGFVPPGPHGQLALWAGLPETENPGGL</sequence>
<dbReference type="GO" id="GO:0046872">
    <property type="term" value="F:metal ion binding"/>
    <property type="evidence" value="ECO:0007669"/>
    <property type="project" value="UniProtKB-KW"/>
</dbReference>
<dbReference type="SMART" id="SM00729">
    <property type="entry name" value="Elp3"/>
    <property type="match status" value="1"/>
</dbReference>